<proteinExistence type="predicted"/>
<keyword evidence="2" id="KW-1185">Reference proteome</keyword>
<organism evidence="1 2">
    <name type="scientific">Pseudomassariella vexata</name>
    <dbReference type="NCBI Taxonomy" id="1141098"/>
    <lineage>
        <taxon>Eukaryota</taxon>
        <taxon>Fungi</taxon>
        <taxon>Dikarya</taxon>
        <taxon>Ascomycota</taxon>
        <taxon>Pezizomycotina</taxon>
        <taxon>Sordariomycetes</taxon>
        <taxon>Xylariomycetidae</taxon>
        <taxon>Amphisphaeriales</taxon>
        <taxon>Pseudomassariaceae</taxon>
        <taxon>Pseudomassariella</taxon>
    </lineage>
</organism>
<dbReference type="InParanoid" id="A0A1Y2ED12"/>
<comment type="caution">
    <text evidence="1">The sequence shown here is derived from an EMBL/GenBank/DDBJ whole genome shotgun (WGS) entry which is preliminary data.</text>
</comment>
<dbReference type="EMBL" id="MCFJ01000002">
    <property type="protein sequence ID" value="ORY69461.1"/>
    <property type="molecule type" value="Genomic_DNA"/>
</dbReference>
<protein>
    <submittedName>
        <fullName evidence="1">Uncharacterized protein</fullName>
    </submittedName>
</protein>
<evidence type="ECO:0000313" key="2">
    <source>
        <dbReference type="Proteomes" id="UP000193689"/>
    </source>
</evidence>
<reference evidence="1 2" key="1">
    <citation type="submission" date="2016-07" db="EMBL/GenBank/DDBJ databases">
        <title>Pervasive Adenine N6-methylation of Active Genes in Fungi.</title>
        <authorList>
            <consortium name="DOE Joint Genome Institute"/>
            <person name="Mondo S.J."/>
            <person name="Dannebaum R.O."/>
            <person name="Kuo R.C."/>
            <person name="Labutti K."/>
            <person name="Haridas S."/>
            <person name="Kuo A."/>
            <person name="Salamov A."/>
            <person name="Ahrendt S.R."/>
            <person name="Lipzen A."/>
            <person name="Sullivan W."/>
            <person name="Andreopoulos W.B."/>
            <person name="Clum A."/>
            <person name="Lindquist E."/>
            <person name="Daum C."/>
            <person name="Ramamoorthy G.K."/>
            <person name="Gryganskyi A."/>
            <person name="Culley D."/>
            <person name="Magnuson J.K."/>
            <person name="James T.Y."/>
            <person name="O'Malley M.A."/>
            <person name="Stajich J.E."/>
            <person name="Spatafora J.W."/>
            <person name="Visel A."/>
            <person name="Grigoriev I.V."/>
        </authorList>
    </citation>
    <scope>NUCLEOTIDE SEQUENCE [LARGE SCALE GENOMIC DNA]</scope>
    <source>
        <strain evidence="1 2">CBS 129021</strain>
    </source>
</reference>
<gene>
    <name evidence="1" type="ORF">BCR38DRAFT_405181</name>
</gene>
<sequence length="127" mass="13556">MDTTLETGQFHATSIDDVLTASGPVTLAALSVPGNTTENIGQPAIEEADITLQVSTEPPNSVPSVWDGILAHSSTKTQNSTKLHAPQARQPVNCAPASTPLATFQGFNQVVKSDWCVFKRRHLTRCS</sequence>
<dbReference type="RefSeq" id="XP_040719411.1">
    <property type="nucleotide sequence ID" value="XM_040857935.1"/>
</dbReference>
<dbReference type="Proteomes" id="UP000193689">
    <property type="component" value="Unassembled WGS sequence"/>
</dbReference>
<dbReference type="AlphaFoldDB" id="A0A1Y2ED12"/>
<name>A0A1Y2ED12_9PEZI</name>
<evidence type="ECO:0000313" key="1">
    <source>
        <dbReference type="EMBL" id="ORY69461.1"/>
    </source>
</evidence>
<dbReference type="GeneID" id="63774147"/>
<accession>A0A1Y2ED12</accession>